<protein>
    <submittedName>
        <fullName evidence="2">Uncharacterized protein</fullName>
    </submittedName>
</protein>
<keyword evidence="1" id="KW-0812">Transmembrane</keyword>
<organism evidence="2 3">
    <name type="scientific">Bradyrhizobium yuanmingense</name>
    <dbReference type="NCBI Taxonomy" id="108015"/>
    <lineage>
        <taxon>Bacteria</taxon>
        <taxon>Pseudomonadati</taxon>
        <taxon>Pseudomonadota</taxon>
        <taxon>Alphaproteobacteria</taxon>
        <taxon>Hyphomicrobiales</taxon>
        <taxon>Nitrobacteraceae</taxon>
        <taxon>Bradyrhizobium</taxon>
    </lineage>
</organism>
<evidence type="ECO:0000256" key="1">
    <source>
        <dbReference type="SAM" id="Phobius"/>
    </source>
</evidence>
<proteinExistence type="predicted"/>
<dbReference type="EMBL" id="JBGBZN010000002">
    <property type="protein sequence ID" value="MEY9472848.1"/>
    <property type="molecule type" value="Genomic_DNA"/>
</dbReference>
<keyword evidence="1" id="KW-0472">Membrane</keyword>
<comment type="caution">
    <text evidence="2">The sequence shown here is derived from an EMBL/GenBank/DDBJ whole genome shotgun (WGS) entry which is preliminary data.</text>
</comment>
<feature type="transmembrane region" description="Helical" evidence="1">
    <location>
        <begin position="35"/>
        <end position="54"/>
    </location>
</feature>
<reference evidence="2 3" key="1">
    <citation type="submission" date="2024-07" db="EMBL/GenBank/DDBJ databases">
        <title>Genomic Encyclopedia of Type Strains, Phase V (KMG-V): Genome sequencing to study the core and pangenomes of soil and plant-associated prokaryotes.</title>
        <authorList>
            <person name="Whitman W."/>
        </authorList>
    </citation>
    <scope>NUCLEOTIDE SEQUENCE [LARGE SCALE GENOMIC DNA]</scope>
    <source>
        <strain evidence="2 3">USDA 222</strain>
    </source>
</reference>
<sequence>MRESMEEKSTHDSIGLASRPKGTAVTEMTKLRSRLLLIALWVSLVGALVVLFTFVNARGGSDGSSWAFSLIVSWLPFLALMGFWLWYARFSRRSSSGTSWVDLYEQQVAENRRTNALLERIATALEKPSPG</sequence>
<dbReference type="Proteomes" id="UP001565474">
    <property type="component" value="Unassembled WGS sequence"/>
</dbReference>
<evidence type="ECO:0000313" key="3">
    <source>
        <dbReference type="Proteomes" id="UP001565474"/>
    </source>
</evidence>
<accession>A0ABV4GLM3</accession>
<gene>
    <name evidence="2" type="ORF">ABH992_005247</name>
</gene>
<feature type="transmembrane region" description="Helical" evidence="1">
    <location>
        <begin position="66"/>
        <end position="87"/>
    </location>
</feature>
<keyword evidence="3" id="KW-1185">Reference proteome</keyword>
<keyword evidence="1" id="KW-1133">Transmembrane helix</keyword>
<name>A0ABV4GLM3_9BRAD</name>
<evidence type="ECO:0000313" key="2">
    <source>
        <dbReference type="EMBL" id="MEY9472848.1"/>
    </source>
</evidence>